<dbReference type="Proteomes" id="UP001243009">
    <property type="component" value="Unassembled WGS sequence"/>
</dbReference>
<keyword evidence="1" id="KW-1133">Transmembrane helix</keyword>
<accession>A0ABT9E014</accession>
<feature type="transmembrane region" description="Helical" evidence="1">
    <location>
        <begin position="12"/>
        <end position="34"/>
    </location>
</feature>
<evidence type="ECO:0000313" key="2">
    <source>
        <dbReference type="EMBL" id="MDO9709473.1"/>
    </source>
</evidence>
<dbReference type="RefSeq" id="WP_305104341.1">
    <property type="nucleotide sequence ID" value="NZ_JAUTWS010000012.1"/>
</dbReference>
<protein>
    <submittedName>
        <fullName evidence="2">Uncharacterized protein</fullName>
    </submittedName>
</protein>
<gene>
    <name evidence="2" type="ORF">Q7A36_14060</name>
</gene>
<feature type="transmembrane region" description="Helical" evidence="1">
    <location>
        <begin position="40"/>
        <end position="59"/>
    </location>
</feature>
<keyword evidence="1" id="KW-0812">Transmembrane</keyword>
<keyword evidence="1" id="KW-0472">Membrane</keyword>
<proteinExistence type="predicted"/>
<evidence type="ECO:0000256" key="1">
    <source>
        <dbReference type="SAM" id="Phobius"/>
    </source>
</evidence>
<comment type="caution">
    <text evidence="2">The sequence shown here is derived from an EMBL/GenBank/DDBJ whole genome shotgun (WGS) entry which is preliminary data.</text>
</comment>
<reference evidence="2 3" key="1">
    <citation type="submission" date="2023-08" db="EMBL/GenBank/DDBJ databases">
        <title>The draft genome sequence of Paracraurococcus sp. LOR1-02.</title>
        <authorList>
            <person name="Kingkaew E."/>
            <person name="Tanasupawat S."/>
        </authorList>
    </citation>
    <scope>NUCLEOTIDE SEQUENCE [LARGE SCALE GENOMIC DNA]</scope>
    <source>
        <strain evidence="2 3">LOR1-02</strain>
    </source>
</reference>
<sequence>MRLNLPMSGHQAGTFVPNLIVTLLGAAILLTVLAFLPGPVLFLAVLAVTVALAVNLAALRRHGGPEVPHLPLLQEH</sequence>
<organism evidence="2 3">
    <name type="scientific">Paracraurococcus lichenis</name>
    <dbReference type="NCBI Taxonomy" id="3064888"/>
    <lineage>
        <taxon>Bacteria</taxon>
        <taxon>Pseudomonadati</taxon>
        <taxon>Pseudomonadota</taxon>
        <taxon>Alphaproteobacteria</taxon>
        <taxon>Acetobacterales</taxon>
        <taxon>Roseomonadaceae</taxon>
        <taxon>Paracraurococcus</taxon>
    </lineage>
</organism>
<evidence type="ECO:0000313" key="3">
    <source>
        <dbReference type="Proteomes" id="UP001243009"/>
    </source>
</evidence>
<keyword evidence="3" id="KW-1185">Reference proteome</keyword>
<name>A0ABT9E014_9PROT</name>
<dbReference type="EMBL" id="JAUTWS010000012">
    <property type="protein sequence ID" value="MDO9709473.1"/>
    <property type="molecule type" value="Genomic_DNA"/>
</dbReference>